<keyword evidence="2" id="KW-0472">Membrane</keyword>
<feature type="transmembrane region" description="Helical" evidence="2">
    <location>
        <begin position="78"/>
        <end position="96"/>
    </location>
</feature>
<feature type="compositionally biased region" description="Polar residues" evidence="1">
    <location>
        <begin position="201"/>
        <end position="218"/>
    </location>
</feature>
<keyword evidence="4" id="KW-1185">Reference proteome</keyword>
<dbReference type="PaxDb" id="44689-DDB0190952"/>
<keyword evidence="2" id="KW-0812">Transmembrane</keyword>
<protein>
    <submittedName>
        <fullName evidence="3">Uncharacterized protein</fullName>
    </submittedName>
</protein>
<dbReference type="PANTHER" id="PTHR38079:SF1">
    <property type="entry name" value="TRANSMEMBRANE PROTEIN"/>
    <property type="match status" value="1"/>
</dbReference>
<name>Q55BZ1_DICDI</name>
<dbReference type="RefSeq" id="XP_646690.1">
    <property type="nucleotide sequence ID" value="XM_641598.1"/>
</dbReference>
<dbReference type="PANTHER" id="PTHR38079">
    <property type="entry name" value="TRANSMEMBRANE PROTEIN"/>
    <property type="match status" value="1"/>
</dbReference>
<sequence>MGIPSKVIVIFFLILTAILSILTLIFSFTQVTDSTNGVYLTGGCDTGAVPYRAISKVDGKEIAYFQCGWSLTRSFVRILLQFLIVIAIILLFVLFAKKKKAQFLILLVILLLLGVAGFYSFGGDASSLRNSYNYCDNDSTLSIVGKECQFGRYYGTLAFNILTTFSVCFISIFTLIKRNKLFDNHDHHKHEQFDKEPKPTPNSSTPLSTKGNEAFSSI</sequence>
<dbReference type="InParanoid" id="Q55BZ1"/>
<dbReference type="FunCoup" id="Q55BZ1">
    <property type="interactions" value="877"/>
</dbReference>
<dbReference type="KEGG" id="ddi:DDB_G0270302"/>
<feature type="region of interest" description="Disordered" evidence="1">
    <location>
        <begin position="190"/>
        <end position="218"/>
    </location>
</feature>
<dbReference type="GeneID" id="8617665"/>
<dbReference type="EMBL" id="AAFI02000005">
    <property type="protein sequence ID" value="EAL72501.1"/>
    <property type="molecule type" value="Genomic_DNA"/>
</dbReference>
<evidence type="ECO:0000256" key="1">
    <source>
        <dbReference type="SAM" id="MobiDB-lite"/>
    </source>
</evidence>
<evidence type="ECO:0000256" key="2">
    <source>
        <dbReference type="SAM" id="Phobius"/>
    </source>
</evidence>
<reference evidence="3 4" key="1">
    <citation type="journal article" date="2005" name="Nature">
        <title>The genome of the social amoeba Dictyostelium discoideum.</title>
        <authorList>
            <consortium name="The Dictyostelium discoideum Sequencing Consortium"/>
            <person name="Eichinger L."/>
            <person name="Pachebat J.A."/>
            <person name="Glockner G."/>
            <person name="Rajandream M.A."/>
            <person name="Sucgang R."/>
            <person name="Berriman M."/>
            <person name="Song J."/>
            <person name="Olsen R."/>
            <person name="Szafranski K."/>
            <person name="Xu Q."/>
            <person name="Tunggal B."/>
            <person name="Kummerfeld S."/>
            <person name="Madera M."/>
            <person name="Konfortov B.A."/>
            <person name="Rivero F."/>
            <person name="Bankier A.T."/>
            <person name="Lehmann R."/>
            <person name="Hamlin N."/>
            <person name="Davies R."/>
            <person name="Gaudet P."/>
            <person name="Fey P."/>
            <person name="Pilcher K."/>
            <person name="Chen G."/>
            <person name="Saunders D."/>
            <person name="Sodergren E."/>
            <person name="Davis P."/>
            <person name="Kerhornou A."/>
            <person name="Nie X."/>
            <person name="Hall N."/>
            <person name="Anjard C."/>
            <person name="Hemphill L."/>
            <person name="Bason N."/>
            <person name="Farbrother P."/>
            <person name="Desany B."/>
            <person name="Just E."/>
            <person name="Morio T."/>
            <person name="Rost R."/>
            <person name="Churcher C."/>
            <person name="Cooper J."/>
            <person name="Haydock S."/>
            <person name="van Driessche N."/>
            <person name="Cronin A."/>
            <person name="Goodhead I."/>
            <person name="Muzny D."/>
            <person name="Mourier T."/>
            <person name="Pain A."/>
            <person name="Lu M."/>
            <person name="Harper D."/>
            <person name="Lindsay R."/>
            <person name="Hauser H."/>
            <person name="James K."/>
            <person name="Quiles M."/>
            <person name="Madan Babu M."/>
            <person name="Saito T."/>
            <person name="Buchrieser C."/>
            <person name="Wardroper A."/>
            <person name="Felder M."/>
            <person name="Thangavelu M."/>
            <person name="Johnson D."/>
            <person name="Knights A."/>
            <person name="Loulseged H."/>
            <person name="Mungall K."/>
            <person name="Oliver K."/>
            <person name="Price C."/>
            <person name="Quail M.A."/>
            <person name="Urushihara H."/>
            <person name="Hernandez J."/>
            <person name="Rabbinowitsch E."/>
            <person name="Steffen D."/>
            <person name="Sanders M."/>
            <person name="Ma J."/>
            <person name="Kohara Y."/>
            <person name="Sharp S."/>
            <person name="Simmonds M."/>
            <person name="Spiegler S."/>
            <person name="Tivey A."/>
            <person name="Sugano S."/>
            <person name="White B."/>
            <person name="Walker D."/>
            <person name="Woodward J."/>
            <person name="Winckler T."/>
            <person name="Tanaka Y."/>
            <person name="Shaulsky G."/>
            <person name="Schleicher M."/>
            <person name="Weinstock G."/>
            <person name="Rosenthal A."/>
            <person name="Cox E.C."/>
            <person name="Chisholm R.L."/>
            <person name="Gibbs R."/>
            <person name="Loomis W.F."/>
            <person name="Platzer M."/>
            <person name="Kay R.R."/>
            <person name="Williams J."/>
            <person name="Dear P.H."/>
            <person name="Noegel A.A."/>
            <person name="Barrell B."/>
            <person name="Kuspa A."/>
        </authorList>
    </citation>
    <scope>NUCLEOTIDE SEQUENCE [LARGE SCALE GENOMIC DNA]</scope>
    <source>
        <strain evidence="3 4">AX4</strain>
    </source>
</reference>
<gene>
    <name evidence="3" type="ORF">DDB_G0270302</name>
</gene>
<evidence type="ECO:0000313" key="4">
    <source>
        <dbReference type="Proteomes" id="UP000002195"/>
    </source>
</evidence>
<dbReference type="Proteomes" id="UP000002195">
    <property type="component" value="Unassembled WGS sequence"/>
</dbReference>
<feature type="transmembrane region" description="Helical" evidence="2">
    <location>
        <begin position="157"/>
        <end position="176"/>
    </location>
</feature>
<accession>Q55BZ1</accession>
<keyword evidence="2" id="KW-1133">Transmembrane helix</keyword>
<comment type="caution">
    <text evidence="3">The sequence shown here is derived from an EMBL/GenBank/DDBJ whole genome shotgun (WGS) entry which is preliminary data.</text>
</comment>
<evidence type="ECO:0000313" key="3">
    <source>
        <dbReference type="EMBL" id="EAL72501.1"/>
    </source>
</evidence>
<dbReference type="HOGENOM" id="CLU_1268918_0_0_1"/>
<dbReference type="OMA" id="NGNDFCK"/>
<dbReference type="dictyBase" id="DDB_G0270302"/>
<dbReference type="VEuPathDB" id="AmoebaDB:DDB_G0270302"/>
<dbReference type="AlphaFoldDB" id="Q55BZ1"/>
<organism evidence="3 4">
    <name type="scientific">Dictyostelium discoideum</name>
    <name type="common">Social amoeba</name>
    <dbReference type="NCBI Taxonomy" id="44689"/>
    <lineage>
        <taxon>Eukaryota</taxon>
        <taxon>Amoebozoa</taxon>
        <taxon>Evosea</taxon>
        <taxon>Eumycetozoa</taxon>
        <taxon>Dictyostelia</taxon>
        <taxon>Dictyosteliales</taxon>
        <taxon>Dictyosteliaceae</taxon>
        <taxon>Dictyostelium</taxon>
    </lineage>
</organism>
<feature type="transmembrane region" description="Helical" evidence="2">
    <location>
        <begin position="103"/>
        <end position="122"/>
    </location>
</feature>
<dbReference type="eggNOG" id="ENOG502RINP">
    <property type="taxonomic scope" value="Eukaryota"/>
</dbReference>
<proteinExistence type="predicted"/>
<feature type="transmembrane region" description="Helical" evidence="2">
    <location>
        <begin position="7"/>
        <end position="28"/>
    </location>
</feature>